<proteinExistence type="predicted"/>
<dbReference type="InterPro" id="IPR012337">
    <property type="entry name" value="RNaseH-like_sf"/>
</dbReference>
<dbReference type="Pfam" id="PF01609">
    <property type="entry name" value="DDE_Tnp_1"/>
    <property type="match status" value="1"/>
</dbReference>
<dbReference type="SUPFAM" id="SSF53098">
    <property type="entry name" value="Ribonuclease H-like"/>
    <property type="match status" value="1"/>
</dbReference>
<evidence type="ECO:0000259" key="1">
    <source>
        <dbReference type="Pfam" id="PF01609"/>
    </source>
</evidence>
<protein>
    <recommendedName>
        <fullName evidence="1">Transposase IS4-like domain-containing protein</fullName>
    </recommendedName>
</protein>
<evidence type="ECO:0000313" key="2">
    <source>
        <dbReference type="EMBL" id="PSF28535.1"/>
    </source>
</evidence>
<dbReference type="Proteomes" id="UP000239001">
    <property type="component" value="Unassembled WGS sequence"/>
</dbReference>
<dbReference type="EMBL" id="PXOH01000073">
    <property type="protein sequence ID" value="PSF28535.1"/>
    <property type="molecule type" value="Genomic_DNA"/>
</dbReference>
<dbReference type="InterPro" id="IPR002559">
    <property type="entry name" value="Transposase_11"/>
</dbReference>
<comment type="caution">
    <text evidence="2">The sequence shown here is derived from an EMBL/GenBank/DDBJ whole genome shotgun (WGS) entry which is preliminary data.</text>
</comment>
<reference evidence="2 3" key="2">
    <citation type="submission" date="2018-03" db="EMBL/GenBank/DDBJ databases">
        <authorList>
            <person name="Keele B.F."/>
        </authorList>
    </citation>
    <scope>NUCLEOTIDE SEQUENCE [LARGE SCALE GENOMIC DNA]</scope>
    <source>
        <strain evidence="2 3">CCALA 016</strain>
    </source>
</reference>
<feature type="domain" description="Transposase IS4-like" evidence="1">
    <location>
        <begin position="98"/>
        <end position="158"/>
    </location>
</feature>
<reference evidence="2 3" key="1">
    <citation type="submission" date="2018-03" db="EMBL/GenBank/DDBJ databases">
        <title>The ancient ancestry and fast evolution of plastids.</title>
        <authorList>
            <person name="Moore K.R."/>
            <person name="Magnabosco C."/>
            <person name="Momper L."/>
            <person name="Gold D.A."/>
            <person name="Bosak T."/>
            <person name="Fournier G.P."/>
        </authorList>
    </citation>
    <scope>NUCLEOTIDE SEQUENCE [LARGE SCALE GENOMIC DNA]</scope>
    <source>
        <strain evidence="2 3">CCALA 016</strain>
    </source>
</reference>
<dbReference type="AlphaFoldDB" id="A0A2T1LQJ1"/>
<accession>A0A2T1LQJ1</accession>
<dbReference type="GO" id="GO:0003677">
    <property type="term" value="F:DNA binding"/>
    <property type="evidence" value="ECO:0007669"/>
    <property type="project" value="InterPro"/>
</dbReference>
<sequence length="217" mass="25876">MKMKAPLFLSSFYVRRHIQRFLKLPVMSVTLIWLPLIEEIIKLKFKKGERLYLAIDRTQWSNKNLLTIAVIIEKRAIPIYWQFLNKKGASKLVEQQALIRPVLRLLKSYELVVLGDREFHSVELAKWLYSRKVYFLFRQKKDTYIQEKGKDFQRLDSLKFTSGAKLFLTNLKVRKEKGFSQGSIGIYWKRKYRGKFEEQPWYLSSESSDLNRSGEIL</sequence>
<evidence type="ECO:0000313" key="3">
    <source>
        <dbReference type="Proteomes" id="UP000239001"/>
    </source>
</evidence>
<dbReference type="GO" id="GO:0004803">
    <property type="term" value="F:transposase activity"/>
    <property type="evidence" value="ECO:0007669"/>
    <property type="project" value="InterPro"/>
</dbReference>
<organism evidence="2 3">
    <name type="scientific">Aphanothece hegewaldii CCALA 016</name>
    <dbReference type="NCBI Taxonomy" id="2107694"/>
    <lineage>
        <taxon>Bacteria</taxon>
        <taxon>Bacillati</taxon>
        <taxon>Cyanobacteriota</taxon>
        <taxon>Cyanophyceae</taxon>
        <taxon>Oscillatoriophycideae</taxon>
        <taxon>Chroococcales</taxon>
        <taxon>Aphanothecaceae</taxon>
        <taxon>Aphanothece</taxon>
    </lineage>
</organism>
<gene>
    <name evidence="2" type="ORF">C7H19_24630</name>
</gene>
<dbReference type="GO" id="GO:0006313">
    <property type="term" value="P:DNA transposition"/>
    <property type="evidence" value="ECO:0007669"/>
    <property type="project" value="InterPro"/>
</dbReference>
<keyword evidence="3" id="KW-1185">Reference proteome</keyword>
<name>A0A2T1LQJ1_9CHRO</name>
<dbReference type="OrthoDB" id="468082at2"/>